<evidence type="ECO:0000313" key="2">
    <source>
        <dbReference type="EMBL" id="MCA9387371.1"/>
    </source>
</evidence>
<dbReference type="AlphaFoldDB" id="A0A955RLS4"/>
<reference evidence="2" key="1">
    <citation type="submission" date="2020-04" db="EMBL/GenBank/DDBJ databases">
        <authorList>
            <person name="Zhang T."/>
        </authorList>
    </citation>
    <scope>NUCLEOTIDE SEQUENCE</scope>
    <source>
        <strain evidence="2">HKST-UBA09</strain>
    </source>
</reference>
<comment type="caution">
    <text evidence="2">The sequence shown here is derived from an EMBL/GenBank/DDBJ whole genome shotgun (WGS) entry which is preliminary data.</text>
</comment>
<reference evidence="2" key="2">
    <citation type="journal article" date="2021" name="Microbiome">
        <title>Successional dynamics and alternative stable states in a saline activated sludge microbial community over 9 years.</title>
        <authorList>
            <person name="Wang Y."/>
            <person name="Ye J."/>
            <person name="Ju F."/>
            <person name="Liu L."/>
            <person name="Boyd J.A."/>
            <person name="Deng Y."/>
            <person name="Parks D.H."/>
            <person name="Jiang X."/>
            <person name="Yin X."/>
            <person name="Woodcroft B.J."/>
            <person name="Tyson G.W."/>
            <person name="Hugenholtz P."/>
            <person name="Polz M.F."/>
            <person name="Zhang T."/>
        </authorList>
    </citation>
    <scope>NUCLEOTIDE SEQUENCE</scope>
    <source>
        <strain evidence="2">HKST-UBA09</strain>
    </source>
</reference>
<name>A0A955RLS4_9BACT</name>
<evidence type="ECO:0000313" key="3">
    <source>
        <dbReference type="Proteomes" id="UP000714915"/>
    </source>
</evidence>
<feature type="compositionally biased region" description="Acidic residues" evidence="1">
    <location>
        <begin position="8"/>
        <end position="20"/>
    </location>
</feature>
<feature type="region of interest" description="Disordered" evidence="1">
    <location>
        <begin position="1"/>
        <end position="20"/>
    </location>
</feature>
<proteinExistence type="predicted"/>
<evidence type="ECO:0000256" key="1">
    <source>
        <dbReference type="SAM" id="MobiDB-lite"/>
    </source>
</evidence>
<protein>
    <submittedName>
        <fullName evidence="2">Uncharacterized protein</fullName>
    </submittedName>
</protein>
<sequence length="185" mass="21600">MESNSDYILDEDQESTQEFEPVTDSDFLSVTIDSKSRDLVASEIVIVEHKLRVQLALRENRVGTKQLIHELRDETLGKLNNSVDAKNAILYLREYVRSLVITPSNWQIISRMDSLRKIKTEYDIVHGFMESVELNSLPDHCIEAYNFVIEDLVDTYYFEQDRIKQVRRESIMKIKEQLLRSQSAA</sequence>
<accession>A0A955RLS4</accession>
<dbReference type="EMBL" id="JAGQLF010000102">
    <property type="protein sequence ID" value="MCA9387371.1"/>
    <property type="molecule type" value="Genomic_DNA"/>
</dbReference>
<dbReference type="Proteomes" id="UP000714915">
    <property type="component" value="Unassembled WGS sequence"/>
</dbReference>
<gene>
    <name evidence="2" type="ORF">KC669_05040</name>
</gene>
<organism evidence="2 3">
    <name type="scientific">Candidatus Dojkabacteria bacterium</name>
    <dbReference type="NCBI Taxonomy" id="2099670"/>
    <lineage>
        <taxon>Bacteria</taxon>
        <taxon>Candidatus Dojkabacteria</taxon>
    </lineage>
</organism>